<dbReference type="WBParaSite" id="JU765_v2.g1834.t1">
    <property type="protein sequence ID" value="JU765_v2.g1834.t1"/>
    <property type="gene ID" value="JU765_v2.g1834"/>
</dbReference>
<reference evidence="2" key="1">
    <citation type="submission" date="2022-11" db="UniProtKB">
        <authorList>
            <consortium name="WormBaseParasite"/>
        </authorList>
    </citation>
    <scope>IDENTIFICATION</scope>
</reference>
<dbReference type="Proteomes" id="UP000887576">
    <property type="component" value="Unplaced"/>
</dbReference>
<accession>A0AC34QQK7</accession>
<organism evidence="1 2">
    <name type="scientific">Panagrolaimus sp. JU765</name>
    <dbReference type="NCBI Taxonomy" id="591449"/>
    <lineage>
        <taxon>Eukaryota</taxon>
        <taxon>Metazoa</taxon>
        <taxon>Ecdysozoa</taxon>
        <taxon>Nematoda</taxon>
        <taxon>Chromadorea</taxon>
        <taxon>Rhabditida</taxon>
        <taxon>Tylenchina</taxon>
        <taxon>Panagrolaimomorpha</taxon>
        <taxon>Panagrolaimoidea</taxon>
        <taxon>Panagrolaimidae</taxon>
        <taxon>Panagrolaimus</taxon>
    </lineage>
</organism>
<sequence length="220" mass="25281">MSRPINGLIPFFVPIKTVFNLSFLRNLSTKMADISWKPMDMIVAVDAANGISVNNSIPWHLPNEYRHFQATTMKTEDPSKINAVILGRKCWESIPEKFRPLKKRINVILSRTMPEVISDTIIVVDDFEKALKLLATEEPFKSKVETIWNVGGKDIYALGLAHPSMRKLVITRIDKTYLTDVQFPEVDWENFELNNDFDGQPIEEKGVTYKIQSYTKKSNF</sequence>
<name>A0AC34QQK7_9BILA</name>
<evidence type="ECO:0000313" key="1">
    <source>
        <dbReference type="Proteomes" id="UP000887576"/>
    </source>
</evidence>
<protein>
    <submittedName>
        <fullName evidence="2">Dihydrofolate reductase</fullName>
    </submittedName>
</protein>
<proteinExistence type="predicted"/>
<evidence type="ECO:0000313" key="2">
    <source>
        <dbReference type="WBParaSite" id="JU765_v2.g1834.t1"/>
    </source>
</evidence>